<dbReference type="InterPro" id="IPR000531">
    <property type="entry name" value="Beta-barrel_TonB"/>
</dbReference>
<feature type="domain" description="TonB-dependent receptor plug" evidence="11">
    <location>
        <begin position="119"/>
        <end position="245"/>
    </location>
</feature>
<keyword evidence="7 8" id="KW-0998">Cell outer membrane</keyword>
<evidence type="ECO:0000259" key="11">
    <source>
        <dbReference type="Pfam" id="PF07715"/>
    </source>
</evidence>
<dbReference type="FunFam" id="2.170.130.10:FF:000008">
    <property type="entry name" value="SusC/RagA family TonB-linked outer membrane protein"/>
    <property type="match status" value="1"/>
</dbReference>
<dbReference type="InterPro" id="IPR023997">
    <property type="entry name" value="TonB-dep_OMP_SusC/RagA_CS"/>
</dbReference>
<keyword evidence="3 8" id="KW-1134">Transmembrane beta strand</keyword>
<dbReference type="Proteomes" id="UP001156666">
    <property type="component" value="Unassembled WGS sequence"/>
</dbReference>
<evidence type="ECO:0000256" key="7">
    <source>
        <dbReference type="ARBA" id="ARBA00023237"/>
    </source>
</evidence>
<dbReference type="NCBIfam" id="TIGR04056">
    <property type="entry name" value="OMP_RagA_SusC"/>
    <property type="match status" value="1"/>
</dbReference>
<dbReference type="Gene3D" id="2.40.170.20">
    <property type="entry name" value="TonB-dependent receptor, beta-barrel domain"/>
    <property type="match status" value="1"/>
</dbReference>
<dbReference type="InterPro" id="IPR012910">
    <property type="entry name" value="Plug_dom"/>
</dbReference>
<dbReference type="SUPFAM" id="SSF49464">
    <property type="entry name" value="Carboxypeptidase regulatory domain-like"/>
    <property type="match status" value="1"/>
</dbReference>
<sequence length="998" mass="108013">MEKMNSHLRKSLLTIFLGLIISFSLSAQRTITGLVTDAETGEALIGANVIVTGSSIGTITDIDGKYSLGVPEDAVSLTFTYTGFTDQLAPITGDVVNIALSAGEILDEIVVVGYGTVRKSDATGAVVNVTEEDFNKGVVTSPEQLIQGRAAGVQITTASGEPGAGSSIRIRGAGSIRNGNNPLFVVDGVPLNGSQSTAGGNDSGLGSSSARNPLNFLNPNDIASIDILKDASATAIYGSRGANGVVIITTKKGSQQANTVDYSFNLGFSAITKKYDLLNADEFLAAYTDFNGAAAAASLDGGADTDWQDEILRTGITQSHNVAFGGMTSAGNYRLSLGYHDQEGIIKESGFTRFTGRFNAEQKFLDDRLTIASQITLAQTTDDNVPITDNSGFRGDLMGNALKLNPTVPVRDAQGELVQPSQTEYNPVAILELSEDYTNTLRGLGNVSAQYAFTDNLSFKTLVGFDRSFSSRSSAFSKDLNAAGIIDKGRLYLNDIQINDLLWENYINYSQDFGNVSFSGLAGYSYQRFNYYSKGFELTNFNTSDPLIMINNMASADIGNNNAIVPTNSNNTTDELQSYFSRVNFGFYDKYIITATVRADGSTRFGDNQKYGVFPSIAFKWRLIDESFIPDMFSDLGLRVGYGVTGNQEIPYNLFQPRSRYSNWDINEGGDVNGGGLNAVSFANNDLKWETTSQLNLGLDFGFLNNRLSGSFDLYQKTTNDLLLQIVAAQPSPQPFRWENLDADIINKGIELALNFVAIDQKKFGWDINFNIANNINTIENYDGINDTGGINGQGLTGAFAQRIQEGQPLYAFFLREFDGYDDNGISVYGGEGDKQVFTGAQPIPTLSLGLTNSFSFGNLDFSFFFNGQFGHSIYSNTANAFFTAGSLANGRNVTKDVVGNGESNLNAPDVSTRFLENGSYVRLQNMNLGYTFNMPNSRFTNLRLFATGQNLLLFTNYSGQDPEVDTNKSLNGIPSVGIDYTAYPRAKTLTFGLNVGF</sequence>
<feature type="domain" description="TonB-dependent receptor-like beta-barrel" evidence="10">
    <location>
        <begin position="425"/>
        <end position="952"/>
    </location>
</feature>
<dbReference type="Gene3D" id="2.170.130.10">
    <property type="entry name" value="TonB-dependent receptor, plug domain"/>
    <property type="match status" value="1"/>
</dbReference>
<evidence type="ECO:0000256" key="1">
    <source>
        <dbReference type="ARBA" id="ARBA00004571"/>
    </source>
</evidence>
<dbReference type="InterPro" id="IPR023996">
    <property type="entry name" value="TonB-dep_OMP_SusC/RagA"/>
</dbReference>
<accession>A0AA37WE83</accession>
<dbReference type="AlphaFoldDB" id="A0AA37WE83"/>
<name>A0AA37WE83_9BACT</name>
<comment type="caution">
    <text evidence="12">The sequence shown here is derived from an EMBL/GenBank/DDBJ whole genome shotgun (WGS) entry which is preliminary data.</text>
</comment>
<keyword evidence="6 8" id="KW-0472">Membrane</keyword>
<evidence type="ECO:0000256" key="3">
    <source>
        <dbReference type="ARBA" id="ARBA00022452"/>
    </source>
</evidence>
<dbReference type="GO" id="GO:0009279">
    <property type="term" value="C:cell outer membrane"/>
    <property type="evidence" value="ECO:0007669"/>
    <property type="project" value="UniProtKB-SubCell"/>
</dbReference>
<protein>
    <submittedName>
        <fullName evidence="12">SusC/RagA family TonB-linked outer membrane protein</fullName>
    </submittedName>
</protein>
<proteinExistence type="inferred from homology"/>
<reference evidence="12" key="2">
    <citation type="submission" date="2023-01" db="EMBL/GenBank/DDBJ databases">
        <title>Draft genome sequence of Portibacter lacus strain NBRC 108769.</title>
        <authorList>
            <person name="Sun Q."/>
            <person name="Mori K."/>
        </authorList>
    </citation>
    <scope>NUCLEOTIDE SEQUENCE</scope>
    <source>
        <strain evidence="12">NBRC 108769</strain>
    </source>
</reference>
<evidence type="ECO:0000256" key="8">
    <source>
        <dbReference type="PROSITE-ProRule" id="PRU01360"/>
    </source>
</evidence>
<reference evidence="12" key="1">
    <citation type="journal article" date="2014" name="Int. J. Syst. Evol. Microbiol.">
        <title>Complete genome sequence of Corynebacterium casei LMG S-19264T (=DSM 44701T), isolated from a smear-ripened cheese.</title>
        <authorList>
            <consortium name="US DOE Joint Genome Institute (JGI-PGF)"/>
            <person name="Walter F."/>
            <person name="Albersmeier A."/>
            <person name="Kalinowski J."/>
            <person name="Ruckert C."/>
        </authorList>
    </citation>
    <scope>NUCLEOTIDE SEQUENCE</scope>
    <source>
        <strain evidence="12">NBRC 108769</strain>
    </source>
</reference>
<evidence type="ECO:0000313" key="13">
    <source>
        <dbReference type="Proteomes" id="UP001156666"/>
    </source>
</evidence>
<dbReference type="Pfam" id="PF13715">
    <property type="entry name" value="CarbopepD_reg_2"/>
    <property type="match status" value="1"/>
</dbReference>
<comment type="similarity">
    <text evidence="8 9">Belongs to the TonB-dependent receptor family.</text>
</comment>
<dbReference type="PROSITE" id="PS52016">
    <property type="entry name" value="TONB_DEPENDENT_REC_3"/>
    <property type="match status" value="1"/>
</dbReference>
<dbReference type="Pfam" id="PF07715">
    <property type="entry name" value="Plug"/>
    <property type="match status" value="1"/>
</dbReference>
<dbReference type="SUPFAM" id="SSF56935">
    <property type="entry name" value="Porins"/>
    <property type="match status" value="1"/>
</dbReference>
<dbReference type="RefSeq" id="WP_235291018.1">
    <property type="nucleotide sequence ID" value="NZ_BSOH01000007.1"/>
</dbReference>
<dbReference type="InterPro" id="IPR036942">
    <property type="entry name" value="Beta-barrel_TonB_sf"/>
</dbReference>
<keyword evidence="5 9" id="KW-0798">TonB box</keyword>
<dbReference type="Pfam" id="PF00593">
    <property type="entry name" value="TonB_dep_Rec_b-barrel"/>
    <property type="match status" value="1"/>
</dbReference>
<keyword evidence="13" id="KW-1185">Reference proteome</keyword>
<keyword evidence="4 8" id="KW-0812">Transmembrane</keyword>
<dbReference type="InterPro" id="IPR008969">
    <property type="entry name" value="CarboxyPept-like_regulatory"/>
</dbReference>
<evidence type="ECO:0000313" key="12">
    <source>
        <dbReference type="EMBL" id="GLR16797.1"/>
    </source>
</evidence>
<dbReference type="NCBIfam" id="TIGR04057">
    <property type="entry name" value="SusC_RagA_signa"/>
    <property type="match status" value="1"/>
</dbReference>
<gene>
    <name evidence="12" type="ORF">GCM10007940_14120</name>
</gene>
<evidence type="ECO:0000256" key="5">
    <source>
        <dbReference type="ARBA" id="ARBA00023077"/>
    </source>
</evidence>
<evidence type="ECO:0000256" key="2">
    <source>
        <dbReference type="ARBA" id="ARBA00022448"/>
    </source>
</evidence>
<evidence type="ECO:0000256" key="9">
    <source>
        <dbReference type="RuleBase" id="RU003357"/>
    </source>
</evidence>
<evidence type="ECO:0000256" key="4">
    <source>
        <dbReference type="ARBA" id="ARBA00022692"/>
    </source>
</evidence>
<comment type="subcellular location">
    <subcellularLocation>
        <location evidence="1 8">Cell outer membrane</location>
        <topology evidence="1 8">Multi-pass membrane protein</topology>
    </subcellularLocation>
</comment>
<evidence type="ECO:0000256" key="6">
    <source>
        <dbReference type="ARBA" id="ARBA00023136"/>
    </source>
</evidence>
<evidence type="ECO:0000259" key="10">
    <source>
        <dbReference type="Pfam" id="PF00593"/>
    </source>
</evidence>
<dbReference type="InterPro" id="IPR039426">
    <property type="entry name" value="TonB-dep_rcpt-like"/>
</dbReference>
<organism evidence="12 13">
    <name type="scientific">Portibacter lacus</name>
    <dbReference type="NCBI Taxonomy" id="1099794"/>
    <lineage>
        <taxon>Bacteria</taxon>
        <taxon>Pseudomonadati</taxon>
        <taxon>Bacteroidota</taxon>
        <taxon>Saprospiria</taxon>
        <taxon>Saprospirales</taxon>
        <taxon>Haliscomenobacteraceae</taxon>
        <taxon>Portibacter</taxon>
    </lineage>
</organism>
<keyword evidence="2 8" id="KW-0813">Transport</keyword>
<dbReference type="Gene3D" id="2.60.40.1120">
    <property type="entry name" value="Carboxypeptidase-like, regulatory domain"/>
    <property type="match status" value="1"/>
</dbReference>
<dbReference type="EMBL" id="BSOH01000007">
    <property type="protein sequence ID" value="GLR16797.1"/>
    <property type="molecule type" value="Genomic_DNA"/>
</dbReference>
<dbReference type="InterPro" id="IPR037066">
    <property type="entry name" value="Plug_dom_sf"/>
</dbReference>